<dbReference type="EMBL" id="AZGB01000029">
    <property type="protein sequence ID" value="KRM04375.1"/>
    <property type="molecule type" value="Genomic_DNA"/>
</dbReference>
<evidence type="ECO:0000256" key="1">
    <source>
        <dbReference type="SAM" id="Phobius"/>
    </source>
</evidence>
<comment type="caution">
    <text evidence="2">The sequence shown here is derived from an EMBL/GenBank/DDBJ whole genome shotgun (WGS) entry which is preliminary data.</text>
</comment>
<feature type="transmembrane region" description="Helical" evidence="1">
    <location>
        <begin position="48"/>
        <end position="70"/>
    </location>
</feature>
<name>A0A0R1VG16_9LACO</name>
<evidence type="ECO:0000313" key="2">
    <source>
        <dbReference type="EMBL" id="KRM04375.1"/>
    </source>
</evidence>
<keyword evidence="1" id="KW-0472">Membrane</keyword>
<feature type="transmembrane region" description="Helical" evidence="1">
    <location>
        <begin position="9"/>
        <end position="28"/>
    </location>
</feature>
<dbReference type="PATRIC" id="fig|1423750.3.peg.2359"/>
<keyword evidence="1" id="KW-1133">Transmembrane helix</keyword>
<evidence type="ECO:0000313" key="3">
    <source>
        <dbReference type="Proteomes" id="UP000051451"/>
    </source>
</evidence>
<reference evidence="2 3" key="1">
    <citation type="journal article" date="2015" name="Genome Announc.">
        <title>Expanding the biotechnology potential of lactobacilli through comparative genomics of 213 strains and associated genera.</title>
        <authorList>
            <person name="Sun Z."/>
            <person name="Harris H.M."/>
            <person name="McCann A."/>
            <person name="Guo C."/>
            <person name="Argimon S."/>
            <person name="Zhang W."/>
            <person name="Yang X."/>
            <person name="Jeffery I.B."/>
            <person name="Cooney J.C."/>
            <person name="Kagawa T.F."/>
            <person name="Liu W."/>
            <person name="Song Y."/>
            <person name="Salvetti E."/>
            <person name="Wrobel A."/>
            <person name="Rasinkangas P."/>
            <person name="Parkhill J."/>
            <person name="Rea M.C."/>
            <person name="O'Sullivan O."/>
            <person name="Ritari J."/>
            <person name="Douillard F.P."/>
            <person name="Paul Ross R."/>
            <person name="Yang R."/>
            <person name="Briner A.E."/>
            <person name="Felis G.E."/>
            <person name="de Vos W.M."/>
            <person name="Barrangou R."/>
            <person name="Klaenhammer T.R."/>
            <person name="Caufield P.W."/>
            <person name="Cui Y."/>
            <person name="Zhang H."/>
            <person name="O'Toole P.W."/>
        </authorList>
    </citation>
    <scope>NUCLEOTIDE SEQUENCE [LARGE SCALE GENOMIC DNA]</scope>
    <source>
        <strain evidence="2 3">DSM 18630</strain>
    </source>
</reference>
<sequence length="87" mass="10657">MINGKQLKISFWLAIIVVLLKSIKFLYLKTSWQLSIFHSSWLLLQAGQWWLLLLIIWYLLFWTLVFYLILRIINFLVRKLHNSLRHE</sequence>
<keyword evidence="3" id="KW-1185">Reference proteome</keyword>
<gene>
    <name evidence="2" type="ORF">FC89_GL002316</name>
</gene>
<keyword evidence="1" id="KW-0812">Transmembrane</keyword>
<accession>A0A0R1VG16</accession>
<proteinExistence type="predicted"/>
<dbReference type="AlphaFoldDB" id="A0A0R1VG16"/>
<protein>
    <submittedName>
        <fullName evidence="2">Uncharacterized protein</fullName>
    </submittedName>
</protein>
<dbReference type="Proteomes" id="UP000051451">
    <property type="component" value="Unassembled WGS sequence"/>
</dbReference>
<organism evidence="2 3">
    <name type="scientific">Liquorilactobacillus ghanensis DSM 18630</name>
    <dbReference type="NCBI Taxonomy" id="1423750"/>
    <lineage>
        <taxon>Bacteria</taxon>
        <taxon>Bacillati</taxon>
        <taxon>Bacillota</taxon>
        <taxon>Bacilli</taxon>
        <taxon>Lactobacillales</taxon>
        <taxon>Lactobacillaceae</taxon>
        <taxon>Liquorilactobacillus</taxon>
    </lineage>
</organism>